<feature type="region of interest" description="Disordered" evidence="16">
    <location>
        <begin position="610"/>
        <end position="636"/>
    </location>
</feature>
<dbReference type="InterPro" id="IPR054478">
    <property type="entry name" value="LTN1_UBC"/>
</dbReference>
<dbReference type="PROSITE" id="PS50089">
    <property type="entry name" value="ZF_RING_2"/>
    <property type="match status" value="1"/>
</dbReference>
<feature type="region of interest" description="Disordered" evidence="16">
    <location>
        <begin position="1398"/>
        <end position="1419"/>
    </location>
</feature>
<name>A0AAW1PFW1_9CHLO</name>
<dbReference type="GO" id="GO:1990112">
    <property type="term" value="C:RQC complex"/>
    <property type="evidence" value="ECO:0007669"/>
    <property type="project" value="UniProtKB-UniRule"/>
</dbReference>
<feature type="domain" description="RING-type" evidence="17">
    <location>
        <begin position="1617"/>
        <end position="1664"/>
    </location>
</feature>
<feature type="compositionally biased region" description="Low complexity" evidence="16">
    <location>
        <begin position="1301"/>
        <end position="1311"/>
    </location>
</feature>
<keyword evidence="8 15" id="KW-0808">Transferase</keyword>
<proteinExistence type="inferred from homology"/>
<dbReference type="Pfam" id="PF22999">
    <property type="entry name" value="LTN1_E3_ligase_6th"/>
    <property type="match status" value="1"/>
</dbReference>
<keyword evidence="7" id="KW-0963">Cytoplasm</keyword>
<keyword evidence="11 14" id="KW-0863">Zinc-finger</keyword>
<dbReference type="Gene3D" id="3.30.40.10">
    <property type="entry name" value="Zinc/RING finger domain, C3HC4 (zinc finger)"/>
    <property type="match status" value="1"/>
</dbReference>
<dbReference type="SMART" id="SM01197">
    <property type="entry name" value="FANCL_C"/>
    <property type="match status" value="1"/>
</dbReference>
<dbReference type="GO" id="GO:0008270">
    <property type="term" value="F:zinc ion binding"/>
    <property type="evidence" value="ECO:0007669"/>
    <property type="project" value="UniProtKB-KW"/>
</dbReference>
<evidence type="ECO:0000256" key="12">
    <source>
        <dbReference type="ARBA" id="ARBA00022786"/>
    </source>
</evidence>
<comment type="function">
    <text evidence="15">E3 ubiquitin-protein ligase. Component of the ribosome quality control complex (RQC), a ribosome-associated complex that mediates ubiquitination and extraction of incompletely synthesized nascent chains for proteasomal degradation.</text>
</comment>
<dbReference type="InterPro" id="IPR039804">
    <property type="entry name" value="RING-CH-C4HC3_LTN1"/>
</dbReference>
<dbReference type="GO" id="GO:0061630">
    <property type="term" value="F:ubiquitin protein ligase activity"/>
    <property type="evidence" value="ECO:0007669"/>
    <property type="project" value="UniProtKB-UniRule"/>
</dbReference>
<evidence type="ECO:0000256" key="9">
    <source>
        <dbReference type="ARBA" id="ARBA00022723"/>
    </source>
</evidence>
<dbReference type="GO" id="GO:1990116">
    <property type="term" value="P:ribosome-associated ubiquitin-dependent protein catabolic process"/>
    <property type="evidence" value="ECO:0007669"/>
    <property type="project" value="UniProtKB-UniRule"/>
</dbReference>
<evidence type="ECO:0000256" key="8">
    <source>
        <dbReference type="ARBA" id="ARBA00022679"/>
    </source>
</evidence>
<protein>
    <recommendedName>
        <fullName evidence="6 15">E3 ubiquitin-protein ligase listerin</fullName>
        <ecNumber evidence="5 15">2.3.2.27</ecNumber>
    </recommendedName>
    <alternativeName>
        <fullName evidence="15">RING-type E3 ubiquitin transferase listerin</fullName>
    </alternativeName>
</protein>
<reference evidence="18 19" key="1">
    <citation type="journal article" date="2024" name="Nat. Commun.">
        <title>Phylogenomics reveals the evolutionary origins of lichenization in chlorophyte algae.</title>
        <authorList>
            <person name="Puginier C."/>
            <person name="Libourel C."/>
            <person name="Otte J."/>
            <person name="Skaloud P."/>
            <person name="Haon M."/>
            <person name="Grisel S."/>
            <person name="Petersen M."/>
            <person name="Berrin J.G."/>
            <person name="Delaux P.M."/>
            <person name="Dal Grande F."/>
            <person name="Keller J."/>
        </authorList>
    </citation>
    <scope>NUCLEOTIDE SEQUENCE [LARGE SCALE GENOMIC DNA]</scope>
    <source>
        <strain evidence="18 19">SAG 2036</strain>
    </source>
</reference>
<evidence type="ECO:0000256" key="16">
    <source>
        <dbReference type="SAM" id="MobiDB-lite"/>
    </source>
</evidence>
<dbReference type="PANTHER" id="PTHR12389:SF0">
    <property type="entry name" value="E3 UBIQUITIN-PROTEIN LIGASE LISTERIN"/>
    <property type="match status" value="1"/>
</dbReference>
<feature type="region of interest" description="Disordered" evidence="16">
    <location>
        <begin position="213"/>
        <end position="233"/>
    </location>
</feature>
<evidence type="ECO:0000256" key="2">
    <source>
        <dbReference type="ARBA" id="ARBA00004514"/>
    </source>
</evidence>
<keyword evidence="19" id="KW-1185">Reference proteome</keyword>
<dbReference type="InterPro" id="IPR054476">
    <property type="entry name" value="Ltn1_N"/>
</dbReference>
<dbReference type="Pfam" id="PF22958">
    <property type="entry name" value="Ltn1_1st"/>
    <property type="match status" value="1"/>
</dbReference>
<dbReference type="GO" id="GO:0072344">
    <property type="term" value="P:rescue of stalled ribosome"/>
    <property type="evidence" value="ECO:0007669"/>
    <property type="project" value="UniProtKB-UniRule"/>
</dbReference>
<feature type="compositionally biased region" description="Acidic residues" evidence="16">
    <location>
        <begin position="1290"/>
        <end position="1300"/>
    </location>
</feature>
<evidence type="ECO:0000256" key="5">
    <source>
        <dbReference type="ARBA" id="ARBA00012483"/>
    </source>
</evidence>
<feature type="region of interest" description="Disordered" evidence="16">
    <location>
        <begin position="947"/>
        <end position="969"/>
    </location>
</feature>
<sequence length="1667" mass="174544">MGNGNRQGKGGRKAKASSSARAAELVAGNSGSAGSLGFGFGGYAGSQAVAASPSRVDGDASSKLEDTALVSQANNEVLQHLSRLSKKDATTRLKALQALGPLLAGQSAAEHVSLLPVWAPAFKRLVLDNSRQVRLEAAIVHETIVTGAGRGLASALKQMAGAWCLAQHDPYGEAARRSRTCFQACFPGAKEREALLFCRAQVLESVEQQLSSRPEQLTDLQRESQEQAQDRHERVQAATLQLATALLDMAAQGGTASAAGQASSEESPEGEVVRRISLLIRAPGFSKRLLQSPSPAVRRSAYTFIAQLSRRNAAAFDDIVADSAPHILGAFSDASTAETAAAMWDMVLSFSRAVPASWHAVNARKVVLPRLYAFLRNGCQGSAEASFPAVLPLLLLMPKSLLGESGKPNTLMQLLEALWAGWEKLQAAGGADARGRPAAQEAFVECFCWSLRQAEALAGDQAAQFGDAIIAKCIAQLLLPAALQAPSSRAATQALSACFQRLPAWRQQLVQAVQSGVQQRLLQQEGAASQPTDELFPCITTLILSLEPTDQAATASSGPASTDDFRRELAHACISAALTRLGQVSVGAQHAPAGLSAMLAALIQRFGLPTNEASSDTSPPSGQPQSQAASQAMASQLAAAEGAADSKVSGWPEVVGTLARGDGMHSLLSSQALATVITSLSNQVEAGCTQSQHSPWQMEGALQALSMAAFTHAAMTGHAAPGGADGLPTSIQQAARALFVATWGYTFQLASGQSQHSGQSLDPSSPAVAAFDPVRRKAQAIWAEKPALLAGASPSIASGLHTKLLELLHSAVQTALSKASAWQEEAVQAVMRALQVGQLEQRESAVSGLIDSLKMSSAGSPPTGHVKFVAALGAAVGWRDVLLPSQQPARDNLAAQLLTAVQQSIISSEALSSLEDSIVLLSHPEQSGPAQPSVGFVQQLLTRLWQSAESEPPGKRANTPRSPTKADDHSLNPALSALESLLVRLLTAGQPPAGTARHWFAQAVVGRESSGLSSALSQLLDVIAPYCRDGEEELHQSGLAQLSTSLMQSAQAATPLAHCSSDDAAIAMTRLLTCIASCFPATASGEAGVTEQAETAALQQLLARQLTAEQRAAAAAAAEARSKGGQAAPESDPAQTSGPVAANTHRQRMAVALLWQLTHTGASEKTAAALEVAVEGVEAALMVFASGIVQACGQAAGEVASALAAHWALTCSPMWDSLAIALEATLTLPGSCLKDSMAAADNWASETGVDATSSLLALALGGHEQLAMRSAALRVLLSPTFLPQLASAPEAEEEEEDDSGEAAAASAASTAPVEPVQALTQAGVRRELAEGLCNLAWEGDEAPMGLLAWGLLLSMLLNQPPLDPTRKHLSQTLLDLDGLMTDTLDYVVALLPLEEASEPMRPSKAQHQSPASKAAAAAAARASGTDSTWSLAAELAALGVPQEDGDLERLAVLVFRGMLHGLPASTRAWFGELRDRKLAILIEGYTTQRESPQIISSELAGVTSAAFSTSNEEEEDDDDGPSIEFRVKTSLAAREAVAVMMVEEGSALELALQLPASWPLKPAAVDPRRKMGVPEARLRKWLLSMTALLRSQNGGLVAAIRMWHRNCTQEFRGLEECPICFSVLSPINGKLPKLSCHTCSKKFHGGCLFKWFQSSGKSACPHCQNVW</sequence>
<evidence type="ECO:0000256" key="4">
    <source>
        <dbReference type="ARBA" id="ARBA00007997"/>
    </source>
</evidence>
<feature type="compositionally biased region" description="Low complexity" evidence="16">
    <location>
        <begin position="1403"/>
        <end position="1419"/>
    </location>
</feature>
<keyword evidence="10" id="KW-0677">Repeat</keyword>
<organism evidence="18 19">
    <name type="scientific">Symbiochloris irregularis</name>
    <dbReference type="NCBI Taxonomy" id="706552"/>
    <lineage>
        <taxon>Eukaryota</taxon>
        <taxon>Viridiplantae</taxon>
        <taxon>Chlorophyta</taxon>
        <taxon>core chlorophytes</taxon>
        <taxon>Trebouxiophyceae</taxon>
        <taxon>Trebouxiales</taxon>
        <taxon>Trebouxiaceae</taxon>
        <taxon>Symbiochloris</taxon>
    </lineage>
</organism>
<keyword evidence="9 15" id="KW-0479">Metal-binding</keyword>
<comment type="subcellular location">
    <subcellularLocation>
        <location evidence="2">Cytoplasm</location>
        <location evidence="2">Cytosol</location>
    </subcellularLocation>
</comment>
<feature type="compositionally biased region" description="Low complexity" evidence="16">
    <location>
        <begin position="614"/>
        <end position="636"/>
    </location>
</feature>
<feature type="region of interest" description="Disordered" evidence="16">
    <location>
        <begin position="1"/>
        <end position="24"/>
    </location>
</feature>
<evidence type="ECO:0000256" key="14">
    <source>
        <dbReference type="PROSITE-ProRule" id="PRU00175"/>
    </source>
</evidence>
<comment type="subunit">
    <text evidence="15">Component of the ribosome quality control complex (RQC).</text>
</comment>
<feature type="region of interest" description="Disordered" evidence="16">
    <location>
        <begin position="1114"/>
        <end position="1141"/>
    </location>
</feature>
<dbReference type="CDD" id="cd16491">
    <property type="entry name" value="RING-CH-C4HC3_LTN1"/>
    <property type="match status" value="1"/>
</dbReference>
<evidence type="ECO:0000256" key="6">
    <source>
        <dbReference type="ARBA" id="ARBA00017157"/>
    </source>
</evidence>
<dbReference type="FunFam" id="3.30.40.10:FF:000038">
    <property type="entry name" value="E3 ubiquitin-protein ligase listerin"/>
    <property type="match status" value="1"/>
</dbReference>
<dbReference type="InterPro" id="IPR054477">
    <property type="entry name" value="LTN1_E3_ligase_6th"/>
</dbReference>
<dbReference type="EC" id="2.3.2.27" evidence="5 15"/>
<evidence type="ECO:0000256" key="11">
    <source>
        <dbReference type="ARBA" id="ARBA00022771"/>
    </source>
</evidence>
<dbReference type="InterPro" id="IPR016024">
    <property type="entry name" value="ARM-type_fold"/>
</dbReference>
<dbReference type="Pfam" id="PF23009">
    <property type="entry name" value="UBC_like"/>
    <property type="match status" value="1"/>
</dbReference>
<dbReference type="GO" id="GO:0043023">
    <property type="term" value="F:ribosomal large subunit binding"/>
    <property type="evidence" value="ECO:0007669"/>
    <property type="project" value="TreeGrafter"/>
</dbReference>
<evidence type="ECO:0000256" key="3">
    <source>
        <dbReference type="ARBA" id="ARBA00004906"/>
    </source>
</evidence>
<gene>
    <name evidence="18" type="ORF">WJX73_006430</name>
</gene>
<comment type="pathway">
    <text evidence="3 15">Protein modification; protein ubiquitination.</text>
</comment>
<dbReference type="Proteomes" id="UP001465755">
    <property type="component" value="Unassembled WGS sequence"/>
</dbReference>
<dbReference type="PANTHER" id="PTHR12389">
    <property type="entry name" value="ZINC FINGER PROTEIN 294"/>
    <property type="match status" value="1"/>
</dbReference>
<evidence type="ECO:0000259" key="17">
    <source>
        <dbReference type="PROSITE" id="PS50089"/>
    </source>
</evidence>
<dbReference type="SUPFAM" id="SSF48371">
    <property type="entry name" value="ARM repeat"/>
    <property type="match status" value="1"/>
</dbReference>
<evidence type="ECO:0000256" key="1">
    <source>
        <dbReference type="ARBA" id="ARBA00000900"/>
    </source>
</evidence>
<evidence type="ECO:0000256" key="15">
    <source>
        <dbReference type="RuleBase" id="RU367090"/>
    </source>
</evidence>
<comment type="similarity">
    <text evidence="4 15">Belongs to the LTN1 family.</text>
</comment>
<dbReference type="InterPro" id="IPR013083">
    <property type="entry name" value="Znf_RING/FYVE/PHD"/>
</dbReference>
<keyword evidence="12 15" id="KW-0833">Ubl conjugation pathway</keyword>
<dbReference type="EMBL" id="JALJOQ010000007">
    <property type="protein sequence ID" value="KAK9812381.1"/>
    <property type="molecule type" value="Genomic_DNA"/>
</dbReference>
<accession>A0AAW1PFW1</accession>
<comment type="caution">
    <text evidence="18">The sequence shown here is derived from an EMBL/GenBank/DDBJ whole genome shotgun (WGS) entry which is preliminary data.</text>
</comment>
<evidence type="ECO:0000313" key="18">
    <source>
        <dbReference type="EMBL" id="KAK9812381.1"/>
    </source>
</evidence>
<dbReference type="SUPFAM" id="SSF57850">
    <property type="entry name" value="RING/U-box"/>
    <property type="match status" value="1"/>
</dbReference>
<dbReference type="InterPro" id="IPR039795">
    <property type="entry name" value="LTN1/Rkr1"/>
</dbReference>
<comment type="catalytic activity">
    <reaction evidence="1 15">
        <text>S-ubiquitinyl-[E2 ubiquitin-conjugating enzyme]-L-cysteine + [acceptor protein]-L-lysine = [E2 ubiquitin-conjugating enzyme]-L-cysteine + N(6)-ubiquitinyl-[acceptor protein]-L-lysine.</text>
        <dbReference type="EC" id="2.3.2.27"/>
    </reaction>
</comment>
<evidence type="ECO:0000256" key="10">
    <source>
        <dbReference type="ARBA" id="ARBA00022737"/>
    </source>
</evidence>
<feature type="compositionally biased region" description="Basic and acidic residues" evidence="16">
    <location>
        <begin position="220"/>
        <end position="233"/>
    </location>
</feature>
<evidence type="ECO:0000313" key="19">
    <source>
        <dbReference type="Proteomes" id="UP001465755"/>
    </source>
</evidence>
<evidence type="ECO:0000256" key="7">
    <source>
        <dbReference type="ARBA" id="ARBA00022490"/>
    </source>
</evidence>
<keyword evidence="13 15" id="KW-0862">Zinc</keyword>
<evidence type="ECO:0000256" key="13">
    <source>
        <dbReference type="ARBA" id="ARBA00022833"/>
    </source>
</evidence>
<feature type="region of interest" description="Disordered" evidence="16">
    <location>
        <begin position="1287"/>
        <end position="1314"/>
    </location>
</feature>
<dbReference type="InterPro" id="IPR001841">
    <property type="entry name" value="Znf_RING"/>
</dbReference>
<dbReference type="GO" id="GO:0005829">
    <property type="term" value="C:cytosol"/>
    <property type="evidence" value="ECO:0007669"/>
    <property type="project" value="UniProtKB-SubCell"/>
</dbReference>